<dbReference type="Proteomes" id="UP000093000">
    <property type="component" value="Unassembled WGS sequence"/>
</dbReference>
<evidence type="ECO:0000313" key="2">
    <source>
        <dbReference type="Proteomes" id="UP000093000"/>
    </source>
</evidence>
<dbReference type="EMBL" id="LUGH01000050">
    <property type="protein sequence ID" value="OBZ90419.1"/>
    <property type="molecule type" value="Genomic_DNA"/>
</dbReference>
<gene>
    <name evidence="1" type="ORF">A0J61_01535</name>
</gene>
<protein>
    <submittedName>
        <fullName evidence="1">Uncharacterized protein</fullName>
    </submittedName>
</protein>
<dbReference type="InParanoid" id="A0A1C7NNG8"/>
<proteinExistence type="predicted"/>
<sequence length="89" mass="10036">MDCYLSPPSSPVLGHRAICGECDKPLASDWFCSNCHMKCSTCNRFLGKDEYCTRCWTFDPFSRQLFPKYLPFSGLPSPTNSTTKKPKSA</sequence>
<organism evidence="1 2">
    <name type="scientific">Choanephora cucurbitarum</name>
    <dbReference type="NCBI Taxonomy" id="101091"/>
    <lineage>
        <taxon>Eukaryota</taxon>
        <taxon>Fungi</taxon>
        <taxon>Fungi incertae sedis</taxon>
        <taxon>Mucoromycota</taxon>
        <taxon>Mucoromycotina</taxon>
        <taxon>Mucoromycetes</taxon>
        <taxon>Mucorales</taxon>
        <taxon>Mucorineae</taxon>
        <taxon>Choanephoraceae</taxon>
        <taxon>Choanephoroideae</taxon>
        <taxon>Choanephora</taxon>
    </lineage>
</organism>
<keyword evidence="2" id="KW-1185">Reference proteome</keyword>
<name>A0A1C7NNG8_9FUNG</name>
<dbReference type="AlphaFoldDB" id="A0A1C7NNG8"/>
<comment type="caution">
    <text evidence="1">The sequence shown here is derived from an EMBL/GenBank/DDBJ whole genome shotgun (WGS) entry which is preliminary data.</text>
</comment>
<dbReference type="OrthoDB" id="2287259at2759"/>
<evidence type="ECO:0000313" key="1">
    <source>
        <dbReference type="EMBL" id="OBZ90419.1"/>
    </source>
</evidence>
<reference evidence="1 2" key="1">
    <citation type="submission" date="2016-03" db="EMBL/GenBank/DDBJ databases">
        <title>Choanephora cucurbitarum.</title>
        <authorList>
            <person name="Min B."/>
            <person name="Park H."/>
            <person name="Park J.-H."/>
            <person name="Shin H.-D."/>
            <person name="Choi I.-G."/>
        </authorList>
    </citation>
    <scope>NUCLEOTIDE SEQUENCE [LARGE SCALE GENOMIC DNA]</scope>
    <source>
        <strain evidence="1 2">KUS-F28377</strain>
    </source>
</reference>
<accession>A0A1C7NNG8</accession>